<name>A0A9Q0S0W0_9DIPT</name>
<accession>A0A9Q0S0W0</accession>
<gene>
    <name evidence="2" type="ORF">Bhyg_12453</name>
</gene>
<organism evidence="2 3">
    <name type="scientific">Pseudolycoriella hygida</name>
    <dbReference type="NCBI Taxonomy" id="35572"/>
    <lineage>
        <taxon>Eukaryota</taxon>
        <taxon>Metazoa</taxon>
        <taxon>Ecdysozoa</taxon>
        <taxon>Arthropoda</taxon>
        <taxon>Hexapoda</taxon>
        <taxon>Insecta</taxon>
        <taxon>Pterygota</taxon>
        <taxon>Neoptera</taxon>
        <taxon>Endopterygota</taxon>
        <taxon>Diptera</taxon>
        <taxon>Nematocera</taxon>
        <taxon>Sciaroidea</taxon>
        <taxon>Sciaridae</taxon>
        <taxon>Pseudolycoriella</taxon>
    </lineage>
</organism>
<evidence type="ECO:0000313" key="2">
    <source>
        <dbReference type="EMBL" id="KAJ6639706.1"/>
    </source>
</evidence>
<sequence length="219" mass="24762">MKMCAKLNFWLLVAILFLIEASGSKLSNLRSLDDDDSDDFEPELLDESEFWGAMQKFNRDRSYRDADDVDVRGADNVDGHDADELNEPNAVDEKFNKIDNLEWMNSAEADTEIEQLQSIEVAANKTLFTFGKRVYGDFKLSTIMQTRTNFISADIKANVTYPMVGDVGKNLTYITIEMDQQSNARARITGGGIGKRFVSISLEAYKTLYMHCTTTLYGK</sequence>
<dbReference type="OrthoDB" id="8192785at2759"/>
<dbReference type="Pfam" id="PF15868">
    <property type="entry name" value="MBF2"/>
    <property type="match status" value="1"/>
</dbReference>
<reference evidence="2" key="1">
    <citation type="submission" date="2022-07" db="EMBL/GenBank/DDBJ databases">
        <authorList>
            <person name="Trinca V."/>
            <person name="Uliana J.V.C."/>
            <person name="Torres T.T."/>
            <person name="Ward R.J."/>
            <person name="Monesi N."/>
        </authorList>
    </citation>
    <scope>NUCLEOTIDE SEQUENCE</scope>
    <source>
        <strain evidence="2">HSMRA1968</strain>
        <tissue evidence="2">Whole embryos</tissue>
    </source>
</reference>
<dbReference type="EMBL" id="WJQU01000003">
    <property type="protein sequence ID" value="KAJ6639706.1"/>
    <property type="molecule type" value="Genomic_DNA"/>
</dbReference>
<dbReference type="AlphaFoldDB" id="A0A9Q0S0W0"/>
<feature type="signal peptide" evidence="1">
    <location>
        <begin position="1"/>
        <end position="23"/>
    </location>
</feature>
<keyword evidence="3" id="KW-1185">Reference proteome</keyword>
<proteinExistence type="predicted"/>
<dbReference type="Proteomes" id="UP001151699">
    <property type="component" value="Chromosome X"/>
</dbReference>
<comment type="caution">
    <text evidence="2">The sequence shown here is derived from an EMBL/GenBank/DDBJ whole genome shotgun (WGS) entry which is preliminary data.</text>
</comment>
<dbReference type="InterPro" id="IPR031734">
    <property type="entry name" value="MBF2"/>
</dbReference>
<protein>
    <submittedName>
        <fullName evidence="2">Uncharacterized protein</fullName>
    </submittedName>
</protein>
<feature type="chain" id="PRO_5040402073" evidence="1">
    <location>
        <begin position="24"/>
        <end position="219"/>
    </location>
</feature>
<evidence type="ECO:0000256" key="1">
    <source>
        <dbReference type="SAM" id="SignalP"/>
    </source>
</evidence>
<keyword evidence="1" id="KW-0732">Signal</keyword>
<evidence type="ECO:0000313" key="3">
    <source>
        <dbReference type="Proteomes" id="UP001151699"/>
    </source>
</evidence>